<evidence type="ECO:0000313" key="5">
    <source>
        <dbReference type="EMBL" id="CAG2152996.1"/>
    </source>
</evidence>
<dbReference type="PANTHER" id="PTHR13943:SF77">
    <property type="entry name" value="LRAT DOMAIN-CONTAINING PROTEIN"/>
    <property type="match status" value="1"/>
</dbReference>
<protein>
    <recommendedName>
        <fullName evidence="4">LRAT domain-containing protein</fullName>
    </recommendedName>
</protein>
<reference evidence="5" key="1">
    <citation type="submission" date="2021-03" db="EMBL/GenBank/DDBJ databases">
        <authorList>
            <person name="Peeters C."/>
        </authorList>
    </citation>
    <scope>NUCLEOTIDE SEQUENCE</scope>
    <source>
        <strain evidence="5">LMG 31506</strain>
    </source>
</reference>
<feature type="domain" description="LRAT" evidence="4">
    <location>
        <begin position="14"/>
        <end position="114"/>
    </location>
</feature>
<dbReference type="GO" id="GO:0008970">
    <property type="term" value="F:phospholipase A1 activity"/>
    <property type="evidence" value="ECO:0007669"/>
    <property type="project" value="TreeGrafter"/>
</dbReference>
<keyword evidence="6" id="KW-1185">Reference proteome</keyword>
<dbReference type="GO" id="GO:0070292">
    <property type="term" value="P:N-acylphosphatidylethanolamine metabolic process"/>
    <property type="evidence" value="ECO:0007669"/>
    <property type="project" value="TreeGrafter"/>
</dbReference>
<keyword evidence="1" id="KW-0808">Transferase</keyword>
<dbReference type="Pfam" id="PF04970">
    <property type="entry name" value="LRAT"/>
    <property type="match status" value="1"/>
</dbReference>
<keyword evidence="2" id="KW-0378">Hydrolase</keyword>
<evidence type="ECO:0000256" key="2">
    <source>
        <dbReference type="ARBA" id="ARBA00022801"/>
    </source>
</evidence>
<gene>
    <name evidence="5" type="ORF">LMG31506_04719</name>
</gene>
<dbReference type="EMBL" id="CAJPUY010000019">
    <property type="protein sequence ID" value="CAG2152996.1"/>
    <property type="molecule type" value="Genomic_DNA"/>
</dbReference>
<evidence type="ECO:0000256" key="3">
    <source>
        <dbReference type="ARBA" id="ARBA00023098"/>
    </source>
</evidence>
<evidence type="ECO:0000256" key="1">
    <source>
        <dbReference type="ARBA" id="ARBA00022679"/>
    </source>
</evidence>
<dbReference type="PANTHER" id="PTHR13943">
    <property type="entry name" value="HRAS-LIKE SUPPRESSOR - RELATED"/>
    <property type="match status" value="1"/>
</dbReference>
<dbReference type="GO" id="GO:0005737">
    <property type="term" value="C:cytoplasm"/>
    <property type="evidence" value="ECO:0007669"/>
    <property type="project" value="TreeGrafter"/>
</dbReference>
<evidence type="ECO:0000313" key="6">
    <source>
        <dbReference type="Proteomes" id="UP000672934"/>
    </source>
</evidence>
<dbReference type="Gene3D" id="3.90.1720.10">
    <property type="entry name" value="endopeptidase domain like (from Nostoc punctiforme)"/>
    <property type="match status" value="1"/>
</dbReference>
<dbReference type="PROSITE" id="PS51934">
    <property type="entry name" value="LRAT"/>
    <property type="match status" value="1"/>
</dbReference>
<comment type="caution">
    <text evidence="5">The sequence shown here is derived from an EMBL/GenBank/DDBJ whole genome shotgun (WGS) entry which is preliminary data.</text>
</comment>
<organism evidence="5 6">
    <name type="scientific">Cupriavidus yeoncheonensis</name>
    <dbReference type="NCBI Taxonomy" id="1462994"/>
    <lineage>
        <taxon>Bacteria</taxon>
        <taxon>Pseudomonadati</taxon>
        <taxon>Pseudomonadota</taxon>
        <taxon>Betaproteobacteria</taxon>
        <taxon>Burkholderiales</taxon>
        <taxon>Burkholderiaceae</taxon>
        <taxon>Cupriavidus</taxon>
    </lineage>
</organism>
<sequence length="146" mass="16051">MDPSFHLQPLVGSHLVTPRRGYHHHGIYVGNGKVVHYAGLSRALGRGPVEEVHLTQFAIGGVVWIVPEPDATYATEAAAQRARSRLGEDRYRLLSNNCEHFCMWCLYGENRSAQVRTCLRNPWAALRTGVALLGAWLAPEAPPAAA</sequence>
<dbReference type="GO" id="GO:0004623">
    <property type="term" value="F:phospholipase A2 activity"/>
    <property type="evidence" value="ECO:0007669"/>
    <property type="project" value="TreeGrafter"/>
</dbReference>
<dbReference type="RefSeq" id="WP_211949690.1">
    <property type="nucleotide sequence ID" value="NZ_CAJPUY010000019.1"/>
</dbReference>
<dbReference type="InterPro" id="IPR007053">
    <property type="entry name" value="LRAT_dom"/>
</dbReference>
<dbReference type="Proteomes" id="UP000672934">
    <property type="component" value="Unassembled WGS sequence"/>
</dbReference>
<keyword evidence="3" id="KW-0443">Lipid metabolism</keyword>
<dbReference type="GO" id="GO:0016410">
    <property type="term" value="F:N-acyltransferase activity"/>
    <property type="evidence" value="ECO:0007669"/>
    <property type="project" value="TreeGrafter"/>
</dbReference>
<evidence type="ECO:0000259" key="4">
    <source>
        <dbReference type="PROSITE" id="PS51934"/>
    </source>
</evidence>
<proteinExistence type="predicted"/>
<dbReference type="AlphaFoldDB" id="A0A916IXR6"/>
<name>A0A916IXR6_9BURK</name>
<accession>A0A916IXR6</accession>
<dbReference type="InterPro" id="IPR051496">
    <property type="entry name" value="H-rev107_PLA/AT"/>
</dbReference>